<evidence type="ECO:0000313" key="5">
    <source>
        <dbReference type="EMBL" id="MFM9645730.1"/>
    </source>
</evidence>
<keyword evidence="2" id="KW-0812">Transmembrane</keyword>
<accession>A0ABW9IB36</accession>
<protein>
    <submittedName>
        <fullName evidence="5">DUF4190 domain-containing protein</fullName>
    </submittedName>
</protein>
<dbReference type="EMBL" id="JBJVNE010000003">
    <property type="protein sequence ID" value="MFM9645730.1"/>
    <property type="molecule type" value="Genomic_DNA"/>
</dbReference>
<proteinExistence type="predicted"/>
<name>A0ABW9IB36_STRGJ</name>
<dbReference type="Proteomes" id="UP001631993">
    <property type="component" value="Unassembled WGS sequence"/>
</dbReference>
<reference evidence="5 6" key="1">
    <citation type="submission" date="2024-12" db="EMBL/GenBank/DDBJ databases">
        <title>Forecasting of Potato common scab and diversities of Pathogenic streptomyces spp. in china.</title>
        <authorList>
            <person name="Handique U."/>
            <person name="Wu J."/>
        </authorList>
    </citation>
    <scope>NUCLEOTIDE SEQUENCE [LARGE SCALE GENOMIC DNA]</scope>
    <source>
        <strain evidence="5 6">ZRIMU1585</strain>
    </source>
</reference>
<feature type="transmembrane region" description="Helical" evidence="2">
    <location>
        <begin position="69"/>
        <end position="95"/>
    </location>
</feature>
<dbReference type="InterPro" id="IPR025241">
    <property type="entry name" value="DUF4190"/>
</dbReference>
<dbReference type="RefSeq" id="WP_365278779.1">
    <property type="nucleotide sequence ID" value="NZ_JBJVMW010000005.1"/>
</dbReference>
<dbReference type="InterPro" id="IPR026004">
    <property type="entry name" value="Septum_form"/>
</dbReference>
<keyword evidence="2" id="KW-0472">Membrane</keyword>
<gene>
    <name evidence="5" type="ORF">ACKI1S_06235</name>
</gene>
<evidence type="ECO:0000256" key="1">
    <source>
        <dbReference type="SAM" id="MobiDB-lite"/>
    </source>
</evidence>
<dbReference type="Pfam" id="PF13828">
    <property type="entry name" value="DUF4190"/>
    <property type="match status" value="1"/>
</dbReference>
<comment type="caution">
    <text evidence="5">The sequence shown here is derived from an EMBL/GenBank/DDBJ whole genome shotgun (WGS) entry which is preliminary data.</text>
</comment>
<feature type="region of interest" description="Disordered" evidence="1">
    <location>
        <begin position="1"/>
        <end position="40"/>
    </location>
</feature>
<keyword evidence="6" id="KW-1185">Reference proteome</keyword>
<dbReference type="Pfam" id="PF13845">
    <property type="entry name" value="Septum_form"/>
    <property type="match status" value="1"/>
</dbReference>
<keyword evidence="2" id="KW-1133">Transmembrane helix</keyword>
<feature type="domain" description="Septum formation-related" evidence="4">
    <location>
        <begin position="142"/>
        <end position="247"/>
    </location>
</feature>
<evidence type="ECO:0000259" key="4">
    <source>
        <dbReference type="Pfam" id="PF13845"/>
    </source>
</evidence>
<evidence type="ECO:0000313" key="6">
    <source>
        <dbReference type="Proteomes" id="UP001631993"/>
    </source>
</evidence>
<evidence type="ECO:0000259" key="3">
    <source>
        <dbReference type="Pfam" id="PF13828"/>
    </source>
</evidence>
<feature type="transmembrane region" description="Helical" evidence="2">
    <location>
        <begin position="107"/>
        <end position="127"/>
    </location>
</feature>
<sequence length="409" mass="43239">MSIPPPPGPQQPQDPYGPPQPQPQPQGPGPYPQQPYGPQAPHGTYPGAPYGVWGQGYLPLNRPAPVNGVAIAALVLGVLCFLPAVGLVLGVIALLQIKKRGERGTGMAVGGAVLSSLGLALWVVMLATGGASSFWEGFKEGAKANSSLSLAKGDCFDVPGDSVEEDVYDVDTVDCAGEHEGEVFGTVQLSGGSYPGDAAVADEAEDKCYTLGSQYTLDTWTLTDEVDHYHFTPTRESWEWGDRQIACFFGNTDERSTLTGSLRSDATTLTVDQLTFLKAANAVDEALYEEPEDYAEDDLDANKAWAGDVADATAEQAEALERHTWQSAARQPVADLVKAMGETGKEWKAASTAADVDTFYEHYDIAYSSVYGDETITAREALGLASTPPTFEEDSEGGSTGGSGDGLDV</sequence>
<feature type="compositionally biased region" description="Pro residues" evidence="1">
    <location>
        <begin position="1"/>
        <end position="35"/>
    </location>
</feature>
<feature type="compositionally biased region" description="Gly residues" evidence="1">
    <location>
        <begin position="398"/>
        <end position="409"/>
    </location>
</feature>
<evidence type="ECO:0000256" key="2">
    <source>
        <dbReference type="SAM" id="Phobius"/>
    </source>
</evidence>
<feature type="domain" description="DUF4190" evidence="3">
    <location>
        <begin position="70"/>
        <end position="124"/>
    </location>
</feature>
<feature type="region of interest" description="Disordered" evidence="1">
    <location>
        <begin position="384"/>
        <end position="409"/>
    </location>
</feature>
<organism evidence="5 6">
    <name type="scientific">Streptomyces galilaeus</name>
    <dbReference type="NCBI Taxonomy" id="33899"/>
    <lineage>
        <taxon>Bacteria</taxon>
        <taxon>Bacillati</taxon>
        <taxon>Actinomycetota</taxon>
        <taxon>Actinomycetes</taxon>
        <taxon>Kitasatosporales</taxon>
        <taxon>Streptomycetaceae</taxon>
        <taxon>Streptomyces</taxon>
    </lineage>
</organism>